<dbReference type="AlphaFoldDB" id="A0A6A4JI58"/>
<proteinExistence type="predicted"/>
<dbReference type="Proteomes" id="UP000466442">
    <property type="component" value="Unassembled WGS sequence"/>
</dbReference>
<gene>
    <name evidence="1" type="ORF">GE061_012130</name>
</gene>
<dbReference type="EMBL" id="WIXP02000004">
    <property type="protein sequence ID" value="KAF6211617.1"/>
    <property type="molecule type" value="Genomic_DNA"/>
</dbReference>
<evidence type="ECO:0000313" key="2">
    <source>
        <dbReference type="Proteomes" id="UP000466442"/>
    </source>
</evidence>
<comment type="caution">
    <text evidence="1">The sequence shown here is derived from an EMBL/GenBank/DDBJ whole genome shotgun (WGS) entry which is preliminary data.</text>
</comment>
<sequence length="74" mass="8499">MKIWLLLVTQLLVVIGITECWKLLPGRVREKECAGLDKNGSPPCECRKLIDDDEDIPKRGIQVLELYSWRCEGD</sequence>
<reference evidence="1" key="1">
    <citation type="journal article" date="2021" name="Mol. Ecol. Resour.">
        <title>Apolygus lucorum genome provides insights into omnivorousness and mesophyll feeding.</title>
        <authorList>
            <person name="Liu Y."/>
            <person name="Liu H."/>
            <person name="Wang H."/>
            <person name="Huang T."/>
            <person name="Liu B."/>
            <person name="Yang B."/>
            <person name="Yin L."/>
            <person name="Li B."/>
            <person name="Zhang Y."/>
            <person name="Zhang S."/>
            <person name="Jiang F."/>
            <person name="Zhang X."/>
            <person name="Ren Y."/>
            <person name="Wang B."/>
            <person name="Wang S."/>
            <person name="Lu Y."/>
            <person name="Wu K."/>
            <person name="Fan W."/>
            <person name="Wang G."/>
        </authorList>
    </citation>
    <scope>NUCLEOTIDE SEQUENCE</scope>
    <source>
        <strain evidence="1">12Hb</strain>
    </source>
</reference>
<name>A0A6A4JI58_APOLU</name>
<organism evidence="1 2">
    <name type="scientific">Apolygus lucorum</name>
    <name type="common">Small green plant bug</name>
    <name type="synonym">Lygocoris lucorum</name>
    <dbReference type="NCBI Taxonomy" id="248454"/>
    <lineage>
        <taxon>Eukaryota</taxon>
        <taxon>Metazoa</taxon>
        <taxon>Ecdysozoa</taxon>
        <taxon>Arthropoda</taxon>
        <taxon>Hexapoda</taxon>
        <taxon>Insecta</taxon>
        <taxon>Pterygota</taxon>
        <taxon>Neoptera</taxon>
        <taxon>Paraneoptera</taxon>
        <taxon>Hemiptera</taxon>
        <taxon>Heteroptera</taxon>
        <taxon>Panheteroptera</taxon>
        <taxon>Cimicomorpha</taxon>
        <taxon>Miridae</taxon>
        <taxon>Mirini</taxon>
        <taxon>Apolygus</taxon>
    </lineage>
</organism>
<keyword evidence="2" id="KW-1185">Reference proteome</keyword>
<evidence type="ECO:0000313" key="1">
    <source>
        <dbReference type="EMBL" id="KAF6211617.1"/>
    </source>
</evidence>
<protein>
    <submittedName>
        <fullName evidence="1">Uncharacterized protein</fullName>
    </submittedName>
</protein>
<accession>A0A6A4JI58</accession>